<dbReference type="NCBIfam" id="TIGR02532">
    <property type="entry name" value="IV_pilin_GFxxxE"/>
    <property type="match status" value="1"/>
</dbReference>
<evidence type="ECO:0008006" key="4">
    <source>
        <dbReference type="Google" id="ProtNLM"/>
    </source>
</evidence>
<reference evidence="2 3" key="1">
    <citation type="journal article" date="2016" name="Nat. Commun.">
        <title>Thousands of microbial genomes shed light on interconnected biogeochemical processes in an aquifer system.</title>
        <authorList>
            <person name="Anantharaman K."/>
            <person name="Brown C.T."/>
            <person name="Hug L.A."/>
            <person name="Sharon I."/>
            <person name="Castelle C.J."/>
            <person name="Probst A.J."/>
            <person name="Thomas B.C."/>
            <person name="Singh A."/>
            <person name="Wilkins M.J."/>
            <person name="Karaoz U."/>
            <person name="Brodie E.L."/>
            <person name="Williams K.H."/>
            <person name="Hubbard S.S."/>
            <person name="Banfield J.F."/>
        </authorList>
    </citation>
    <scope>NUCLEOTIDE SEQUENCE [LARGE SCALE GENOMIC DNA]</scope>
</reference>
<organism evidence="2 3">
    <name type="scientific">Candidatus Curtissbacteria bacterium RIFCSPLOWO2_01_FULL_42_26</name>
    <dbReference type="NCBI Taxonomy" id="1797729"/>
    <lineage>
        <taxon>Bacteria</taxon>
        <taxon>Candidatus Curtissiibacteriota</taxon>
    </lineage>
</organism>
<dbReference type="AlphaFoldDB" id="A0A1F5I4G7"/>
<dbReference type="Pfam" id="PF07963">
    <property type="entry name" value="N_methyl"/>
    <property type="match status" value="1"/>
</dbReference>
<evidence type="ECO:0000313" key="3">
    <source>
        <dbReference type="Proteomes" id="UP000179227"/>
    </source>
</evidence>
<dbReference type="Proteomes" id="UP000179227">
    <property type="component" value="Unassembled WGS sequence"/>
</dbReference>
<protein>
    <recommendedName>
        <fullName evidence="4">Type II secretion system protein GspG C-terminal domain-containing protein</fullName>
    </recommendedName>
</protein>
<dbReference type="STRING" id="1797729.A3A60_01970"/>
<keyword evidence="1" id="KW-1133">Transmembrane helix</keyword>
<gene>
    <name evidence="2" type="ORF">A3A60_01970</name>
</gene>
<feature type="transmembrane region" description="Helical" evidence="1">
    <location>
        <begin position="12"/>
        <end position="35"/>
    </location>
</feature>
<dbReference type="SUPFAM" id="SSF54523">
    <property type="entry name" value="Pili subunits"/>
    <property type="match status" value="1"/>
</dbReference>
<evidence type="ECO:0000313" key="2">
    <source>
        <dbReference type="EMBL" id="OGE11282.1"/>
    </source>
</evidence>
<accession>A0A1F5I4G7</accession>
<comment type="caution">
    <text evidence="2">The sequence shown here is derived from an EMBL/GenBank/DDBJ whole genome shotgun (WGS) entry which is preliminary data.</text>
</comment>
<dbReference type="InterPro" id="IPR045584">
    <property type="entry name" value="Pilin-like"/>
</dbReference>
<dbReference type="InterPro" id="IPR012902">
    <property type="entry name" value="N_methyl_site"/>
</dbReference>
<evidence type="ECO:0000256" key="1">
    <source>
        <dbReference type="SAM" id="Phobius"/>
    </source>
</evidence>
<proteinExistence type="predicted"/>
<dbReference type="PANTHER" id="PTHR30093:SF2">
    <property type="entry name" value="TYPE II SECRETION SYSTEM PROTEIN H"/>
    <property type="match status" value="1"/>
</dbReference>
<keyword evidence="1" id="KW-0812">Transmembrane</keyword>
<sequence length="175" mass="18160">MRLSIIKTKSAFTLIELLVVIGILTVLLAIVLIAINPARQFSQANDTQRRSDVNALLNSVHQYAADNKGALPGSIPTSGAAAKLCKPVLTCNDPDPAIDYCAGTTALAPKYVADIPRDPKDGTIAPAANTSSCAATTTAYDTKYTIISTGASGGNRITVCAAAEITPPTNICVTR</sequence>
<name>A0A1F5I4G7_9BACT</name>
<dbReference type="EMBL" id="MFBS01000001">
    <property type="protein sequence ID" value="OGE11282.1"/>
    <property type="molecule type" value="Genomic_DNA"/>
</dbReference>
<dbReference type="PANTHER" id="PTHR30093">
    <property type="entry name" value="GENERAL SECRETION PATHWAY PROTEIN G"/>
    <property type="match status" value="1"/>
</dbReference>
<dbReference type="Gene3D" id="3.30.700.10">
    <property type="entry name" value="Glycoprotein, Type 4 Pilin"/>
    <property type="match status" value="1"/>
</dbReference>
<keyword evidence="1" id="KW-0472">Membrane</keyword>